<comment type="similarity">
    <text evidence="3 13">Belongs to the cytochrome P450 family.</text>
</comment>
<evidence type="ECO:0000256" key="12">
    <source>
        <dbReference type="PIRSR" id="PIRSR602403-1"/>
    </source>
</evidence>
<evidence type="ECO:0000256" key="9">
    <source>
        <dbReference type="ARBA" id="ARBA00023004"/>
    </source>
</evidence>
<proteinExistence type="inferred from homology"/>
<dbReference type="InterPro" id="IPR050665">
    <property type="entry name" value="Cytochrome_P450_Monooxygen"/>
</dbReference>
<dbReference type="GO" id="GO:0004497">
    <property type="term" value="F:monooxygenase activity"/>
    <property type="evidence" value="ECO:0007669"/>
    <property type="project" value="UniProtKB-KW"/>
</dbReference>
<evidence type="ECO:0000256" key="3">
    <source>
        <dbReference type="ARBA" id="ARBA00010617"/>
    </source>
</evidence>
<dbReference type="InterPro" id="IPR036396">
    <property type="entry name" value="Cyt_P450_sf"/>
</dbReference>
<evidence type="ECO:0000256" key="5">
    <source>
        <dbReference type="ARBA" id="ARBA00022692"/>
    </source>
</evidence>
<dbReference type="InterPro" id="IPR017972">
    <property type="entry name" value="Cyt_P450_CS"/>
</dbReference>
<dbReference type="Pfam" id="PF00067">
    <property type="entry name" value="p450"/>
    <property type="match status" value="1"/>
</dbReference>
<dbReference type="PANTHER" id="PTHR24282:SF196">
    <property type="entry name" value="CYTOCHROME P450 714C2"/>
    <property type="match status" value="1"/>
</dbReference>
<evidence type="ECO:0000256" key="13">
    <source>
        <dbReference type="RuleBase" id="RU000461"/>
    </source>
</evidence>
<dbReference type="PROSITE" id="PS00086">
    <property type="entry name" value="CYTOCHROME_P450"/>
    <property type="match status" value="1"/>
</dbReference>
<organism evidence="14 15">
    <name type="scientific">Corchorus olitorius</name>
    <dbReference type="NCBI Taxonomy" id="93759"/>
    <lineage>
        <taxon>Eukaryota</taxon>
        <taxon>Viridiplantae</taxon>
        <taxon>Streptophyta</taxon>
        <taxon>Embryophyta</taxon>
        <taxon>Tracheophyta</taxon>
        <taxon>Spermatophyta</taxon>
        <taxon>Magnoliopsida</taxon>
        <taxon>eudicotyledons</taxon>
        <taxon>Gunneridae</taxon>
        <taxon>Pentapetalae</taxon>
        <taxon>rosids</taxon>
        <taxon>malvids</taxon>
        <taxon>Malvales</taxon>
        <taxon>Malvaceae</taxon>
        <taxon>Grewioideae</taxon>
        <taxon>Apeibeae</taxon>
        <taxon>Corchorus</taxon>
    </lineage>
</organism>
<comment type="cofactor">
    <cofactor evidence="1 12">
        <name>heme</name>
        <dbReference type="ChEBI" id="CHEBI:30413"/>
    </cofactor>
</comment>
<evidence type="ECO:0000313" key="14">
    <source>
        <dbReference type="EMBL" id="OMP11346.1"/>
    </source>
</evidence>
<name>A0A1R3KWA2_9ROSI</name>
<keyword evidence="9 12" id="KW-0408">Iron</keyword>
<keyword evidence="7" id="KW-1133">Transmembrane helix</keyword>
<dbReference type="InterPro" id="IPR001128">
    <property type="entry name" value="Cyt_P450"/>
</dbReference>
<keyword evidence="5" id="KW-0812">Transmembrane</keyword>
<evidence type="ECO:0000256" key="7">
    <source>
        <dbReference type="ARBA" id="ARBA00022989"/>
    </source>
</evidence>
<dbReference type="Proteomes" id="UP000187203">
    <property type="component" value="Unassembled WGS sequence"/>
</dbReference>
<dbReference type="Gene3D" id="1.10.630.10">
    <property type="entry name" value="Cytochrome P450"/>
    <property type="match status" value="1"/>
</dbReference>
<dbReference type="PRINTS" id="PR00465">
    <property type="entry name" value="EP450IV"/>
</dbReference>
<evidence type="ECO:0000256" key="8">
    <source>
        <dbReference type="ARBA" id="ARBA00023002"/>
    </source>
</evidence>
<evidence type="ECO:0000256" key="2">
    <source>
        <dbReference type="ARBA" id="ARBA00004167"/>
    </source>
</evidence>
<keyword evidence="4 12" id="KW-0349">Heme</keyword>
<dbReference type="PANTHER" id="PTHR24282">
    <property type="entry name" value="CYTOCHROME P450 FAMILY MEMBER"/>
    <property type="match status" value="1"/>
</dbReference>
<comment type="subcellular location">
    <subcellularLocation>
        <location evidence="2">Membrane</location>
        <topology evidence="2">Single-pass membrane protein</topology>
    </subcellularLocation>
</comment>
<evidence type="ECO:0000313" key="15">
    <source>
        <dbReference type="Proteomes" id="UP000187203"/>
    </source>
</evidence>
<dbReference type="InterPro" id="IPR002403">
    <property type="entry name" value="Cyt_P450_E_grp-IV"/>
</dbReference>
<dbReference type="SUPFAM" id="SSF48264">
    <property type="entry name" value="Cytochrome P450"/>
    <property type="match status" value="1"/>
</dbReference>
<gene>
    <name evidence="14" type="ORF">COLO4_03867</name>
</gene>
<keyword evidence="6 12" id="KW-0479">Metal-binding</keyword>
<evidence type="ECO:0000256" key="6">
    <source>
        <dbReference type="ARBA" id="ARBA00022723"/>
    </source>
</evidence>
<evidence type="ECO:0000256" key="10">
    <source>
        <dbReference type="ARBA" id="ARBA00023033"/>
    </source>
</evidence>
<dbReference type="GO" id="GO:0005506">
    <property type="term" value="F:iron ion binding"/>
    <property type="evidence" value="ECO:0007669"/>
    <property type="project" value="InterPro"/>
</dbReference>
<protein>
    <submittedName>
        <fullName evidence="14">Cytochrome P450</fullName>
    </submittedName>
</protein>
<comment type="caution">
    <text evidence="14">The sequence shown here is derived from an EMBL/GenBank/DDBJ whole genome shotgun (WGS) entry which is preliminary data.</text>
</comment>
<keyword evidence="10 13" id="KW-0503">Monooxygenase</keyword>
<keyword evidence="8 13" id="KW-0560">Oxidoreductase</keyword>
<evidence type="ECO:0000256" key="4">
    <source>
        <dbReference type="ARBA" id="ARBA00022617"/>
    </source>
</evidence>
<dbReference type="GO" id="GO:0016705">
    <property type="term" value="F:oxidoreductase activity, acting on paired donors, with incorporation or reduction of molecular oxygen"/>
    <property type="evidence" value="ECO:0007669"/>
    <property type="project" value="InterPro"/>
</dbReference>
<sequence>MEDLKFGDITVPKGCNVWTLLGMVHQDPEIWGPDAYKFKPERFANGVRAACKYPYFYMPFGVGPRVCAGQHFAMTEMKILLGLIVKKFTLSLSPNYVHDPALALIIEPKNGVDILVRKV</sequence>
<dbReference type="GO" id="GO:0016020">
    <property type="term" value="C:membrane"/>
    <property type="evidence" value="ECO:0007669"/>
    <property type="project" value="UniProtKB-SubCell"/>
</dbReference>
<keyword evidence="11" id="KW-0472">Membrane</keyword>
<reference evidence="15" key="1">
    <citation type="submission" date="2013-09" db="EMBL/GenBank/DDBJ databases">
        <title>Corchorus olitorius genome sequencing.</title>
        <authorList>
            <person name="Alam M."/>
            <person name="Haque M.S."/>
            <person name="Islam M.S."/>
            <person name="Emdad E.M."/>
            <person name="Islam M.M."/>
            <person name="Ahmed B."/>
            <person name="Halim A."/>
            <person name="Hossen Q.M.M."/>
            <person name="Hossain M.Z."/>
            <person name="Ahmed R."/>
            <person name="Khan M.M."/>
            <person name="Islam R."/>
            <person name="Rashid M.M."/>
            <person name="Khan S.A."/>
            <person name="Rahman M.S."/>
            <person name="Alam M."/>
            <person name="Yahiya A.S."/>
            <person name="Khan M.S."/>
            <person name="Azam M.S."/>
            <person name="Haque T."/>
            <person name="Lashkar M.Z.H."/>
            <person name="Akhand A.I."/>
            <person name="Morshed G."/>
            <person name="Roy S."/>
            <person name="Uddin K.S."/>
            <person name="Rabeya T."/>
            <person name="Hossain A.S."/>
            <person name="Chowdhury A."/>
            <person name="Snigdha A.R."/>
            <person name="Mortoza M.S."/>
            <person name="Matin S.A."/>
            <person name="Hoque S.M.E."/>
            <person name="Islam M.K."/>
            <person name="Roy D.K."/>
            <person name="Haider R."/>
            <person name="Moosa M.M."/>
            <person name="Elias S.M."/>
            <person name="Hasan A.M."/>
            <person name="Jahan S."/>
            <person name="Shafiuddin M."/>
            <person name="Mahmood N."/>
            <person name="Shommy N.S."/>
        </authorList>
    </citation>
    <scope>NUCLEOTIDE SEQUENCE [LARGE SCALE GENOMIC DNA]</scope>
    <source>
        <strain evidence="15">cv. O-4</strain>
    </source>
</reference>
<dbReference type="STRING" id="93759.A0A1R3KWA2"/>
<dbReference type="EMBL" id="AWUE01010768">
    <property type="protein sequence ID" value="OMP11346.1"/>
    <property type="molecule type" value="Genomic_DNA"/>
</dbReference>
<evidence type="ECO:0000256" key="11">
    <source>
        <dbReference type="ARBA" id="ARBA00023136"/>
    </source>
</evidence>
<accession>A0A1R3KWA2</accession>
<feature type="binding site" description="axial binding residue" evidence="12">
    <location>
        <position position="67"/>
    </location>
    <ligand>
        <name>heme</name>
        <dbReference type="ChEBI" id="CHEBI:30413"/>
    </ligand>
    <ligandPart>
        <name>Fe</name>
        <dbReference type="ChEBI" id="CHEBI:18248"/>
    </ligandPart>
</feature>
<evidence type="ECO:0000256" key="1">
    <source>
        <dbReference type="ARBA" id="ARBA00001971"/>
    </source>
</evidence>
<dbReference type="OrthoDB" id="1470350at2759"/>
<dbReference type="GO" id="GO:0020037">
    <property type="term" value="F:heme binding"/>
    <property type="evidence" value="ECO:0007669"/>
    <property type="project" value="InterPro"/>
</dbReference>
<dbReference type="AlphaFoldDB" id="A0A1R3KWA2"/>
<keyword evidence="15" id="KW-1185">Reference proteome</keyword>